<protein>
    <submittedName>
        <fullName evidence="2">Secretion protein</fullName>
    </submittedName>
</protein>
<accession>A0A2G9C373</accession>
<feature type="transmembrane region" description="Helical" evidence="1">
    <location>
        <begin position="120"/>
        <end position="140"/>
    </location>
</feature>
<keyword evidence="1" id="KW-0472">Membrane</keyword>
<organism evidence="2 3">
    <name type="scientific">Roseateles chitinivorans</name>
    <dbReference type="NCBI Taxonomy" id="2917965"/>
    <lineage>
        <taxon>Bacteria</taxon>
        <taxon>Pseudomonadati</taxon>
        <taxon>Pseudomonadota</taxon>
        <taxon>Betaproteobacteria</taxon>
        <taxon>Burkholderiales</taxon>
        <taxon>Sphaerotilaceae</taxon>
        <taxon>Roseateles</taxon>
    </lineage>
</organism>
<dbReference type="AlphaFoldDB" id="A0A2G9C373"/>
<keyword evidence="1" id="KW-1133">Transmembrane helix</keyword>
<reference evidence="2 3" key="1">
    <citation type="submission" date="2017-11" db="EMBL/GenBank/DDBJ databases">
        <title>Draft genome sequence of Mitsuaria sp. HWN-4.</title>
        <authorList>
            <person name="Gundlapally S.R."/>
        </authorList>
    </citation>
    <scope>NUCLEOTIDE SEQUENCE [LARGE SCALE GENOMIC DNA]</scope>
    <source>
        <strain evidence="2 3">HWN-4</strain>
    </source>
</reference>
<dbReference type="OrthoDB" id="5995712at2"/>
<evidence type="ECO:0000313" key="2">
    <source>
        <dbReference type="EMBL" id="PIM50876.1"/>
    </source>
</evidence>
<gene>
    <name evidence="2" type="ORF">CS062_22740</name>
</gene>
<proteinExistence type="predicted"/>
<comment type="caution">
    <text evidence="2">The sequence shown here is derived from an EMBL/GenBank/DDBJ whole genome shotgun (WGS) entry which is preliminary data.</text>
</comment>
<dbReference type="NCBIfam" id="NF041525">
    <property type="entry name" value="HrpD5"/>
    <property type="match status" value="1"/>
</dbReference>
<dbReference type="Proteomes" id="UP000231501">
    <property type="component" value="Unassembled WGS sequence"/>
</dbReference>
<sequence length="325" mass="34007">MSASTYRIAADEQADIQLVDWHADPLVLELTKNGQVLALASPLNAAPGAALDDVTAAATSAPMADFEPRRFGDVVLCVGPADAAWPSDIELMERLMRPARAVIEAAAPVIEAATTGSRRVLAWGLVAALTLGGLLTTVIARHAQAARDAVKPEPLVGQVYRAISGAAIPEVTVRAAGDRVIVEGLLPDAAAAQALRQLLDRFPVERIEHRYASAADIAQSISEALDTPGLVVRYRDRGVFVVGGRAAFPDRVRDASTRVAADLAPLVRGIEVAVASAPVPDSVPVGAMLATDGLQYVQTRDGAKHLSLIPESIGELSDPPTPPAR</sequence>
<keyword evidence="3" id="KW-1185">Reference proteome</keyword>
<dbReference type="EMBL" id="PEOG01000093">
    <property type="protein sequence ID" value="PIM50876.1"/>
    <property type="molecule type" value="Genomic_DNA"/>
</dbReference>
<dbReference type="InterPro" id="IPR048200">
    <property type="entry name" value="HrpD5-like"/>
</dbReference>
<keyword evidence="1" id="KW-0812">Transmembrane</keyword>
<evidence type="ECO:0000313" key="3">
    <source>
        <dbReference type="Proteomes" id="UP000231501"/>
    </source>
</evidence>
<name>A0A2G9C373_9BURK</name>
<evidence type="ECO:0000256" key="1">
    <source>
        <dbReference type="SAM" id="Phobius"/>
    </source>
</evidence>